<evidence type="ECO:0000313" key="7">
    <source>
        <dbReference type="EMBL" id="WYJ95605.1"/>
    </source>
</evidence>
<dbReference type="InterPro" id="IPR009061">
    <property type="entry name" value="DNA-bd_dom_put_sf"/>
</dbReference>
<evidence type="ECO:0000256" key="3">
    <source>
        <dbReference type="ARBA" id="ARBA00023159"/>
    </source>
</evidence>
<accession>A0A200JD20</accession>
<keyword evidence="1" id="KW-0805">Transcription regulation</keyword>
<organism evidence="6">
    <name type="scientific">Candidatus Enterococcus dunnyi</name>
    <dbReference type="NCBI Taxonomy" id="1834192"/>
    <lineage>
        <taxon>Bacteria</taxon>
        <taxon>Bacillati</taxon>
        <taxon>Bacillota</taxon>
        <taxon>Bacilli</taxon>
        <taxon>Lactobacillales</taxon>
        <taxon>Enterococcaceae</taxon>
        <taxon>Enterococcus</taxon>
    </lineage>
</organism>
<evidence type="ECO:0000256" key="2">
    <source>
        <dbReference type="ARBA" id="ARBA00023125"/>
    </source>
</evidence>
<sequence length="252" mass="29930">MEYTIKKVAELSGISTRTLRYYDEIGLLNPARINSSGYRIYGTKEIDRLQQILFYRSLEMKLEDIQKLLNDPHYDPQKALQEHYEQLLEKRTMIDHLILTVEKTIHYQKGEINMTDKEKFIGFKQQKLQENEERYGKEIREKYGEETVAASNKQWLNLSEAEVEKMERIEKEMFDALKIVIQTNEYQSDEAKTVFSKHREWLMITSPNYSVEMHRGLGQMYVGDERFAAYYNDRVGDRAAETLNQIIQEFAK</sequence>
<dbReference type="Pfam" id="PF07739">
    <property type="entry name" value="TipAS"/>
    <property type="match status" value="1"/>
</dbReference>
<dbReference type="InterPro" id="IPR047057">
    <property type="entry name" value="MerR_fam"/>
</dbReference>
<gene>
    <name evidence="6" type="ORF">A5889_000563</name>
    <name evidence="7" type="ORF">A5889_003153</name>
</gene>
<dbReference type="InterPro" id="IPR012925">
    <property type="entry name" value="TipAS_dom"/>
</dbReference>
<keyword evidence="8" id="KW-1185">Reference proteome</keyword>
<keyword evidence="2" id="KW-0238">DNA-binding</keyword>
<dbReference type="OrthoDB" id="9814833at2"/>
<dbReference type="PROSITE" id="PS50937">
    <property type="entry name" value="HTH_MERR_2"/>
    <property type="match status" value="1"/>
</dbReference>
<dbReference type="CDD" id="cd01106">
    <property type="entry name" value="HTH_TipAL-Mta"/>
    <property type="match status" value="1"/>
</dbReference>
<dbReference type="PANTHER" id="PTHR30204">
    <property type="entry name" value="REDOX-CYCLING DRUG-SENSING TRANSCRIPTIONAL ACTIVATOR SOXR"/>
    <property type="match status" value="1"/>
</dbReference>
<evidence type="ECO:0000256" key="4">
    <source>
        <dbReference type="ARBA" id="ARBA00023163"/>
    </source>
</evidence>
<protein>
    <recommendedName>
        <fullName evidence="5">HTH merR-type domain-containing protein</fullName>
    </recommendedName>
</protein>
<reference evidence="7" key="2">
    <citation type="submission" date="2017-05" db="EMBL/GenBank/DDBJ databases">
        <authorList>
            <consortium name="The Broad Institute Genomics Platform"/>
            <consortium name="The Broad Institute Genomic Center for Infectious Diseases"/>
            <person name="Earl A."/>
            <person name="Manson A."/>
            <person name="Schwartman J."/>
            <person name="Gilmore M."/>
            <person name="Abouelleil A."/>
            <person name="Cao P."/>
            <person name="Chapman S."/>
            <person name="Cusick C."/>
            <person name="Shea T."/>
            <person name="Young S."/>
            <person name="Neafsey D."/>
            <person name="Nusbaum C."/>
            <person name="Birren B."/>
        </authorList>
    </citation>
    <scope>NUCLEOTIDE SEQUENCE</scope>
    <source>
        <strain evidence="7">9D6_DIV0238</strain>
    </source>
</reference>
<keyword evidence="3" id="KW-0010">Activator</keyword>
<evidence type="ECO:0000256" key="1">
    <source>
        <dbReference type="ARBA" id="ARBA00023015"/>
    </source>
</evidence>
<dbReference type="GO" id="GO:0003677">
    <property type="term" value="F:DNA binding"/>
    <property type="evidence" value="ECO:0007669"/>
    <property type="project" value="UniProtKB-KW"/>
</dbReference>
<dbReference type="InterPro" id="IPR036244">
    <property type="entry name" value="TipA-like_antibiotic-bd"/>
</dbReference>
<dbReference type="AlphaFoldDB" id="A0A200JD20"/>
<dbReference type="Gene3D" id="1.10.490.50">
    <property type="entry name" value="Antibiotic binding domain of TipA-like multidrug resistance regulators"/>
    <property type="match status" value="1"/>
</dbReference>
<feature type="domain" description="HTH merR-type" evidence="5">
    <location>
        <begin position="1"/>
        <end position="71"/>
    </location>
</feature>
<reference evidence="6" key="1">
    <citation type="submission" date="2017-05" db="EMBL/GenBank/DDBJ databases">
        <title>The Genome Sequence of Enterococcus sp. 9D6_DIV0238.</title>
        <authorList>
            <consortium name="The Broad Institute Genomics Platform"/>
            <consortium name="The Broad Institute Genomic Center for Infectious Diseases"/>
            <person name="Earl A."/>
            <person name="Manson A."/>
            <person name="Schwartman J."/>
            <person name="Gilmore M."/>
            <person name="Abouelleil A."/>
            <person name="Cao P."/>
            <person name="Chapman S."/>
            <person name="Cusick C."/>
            <person name="Shea T."/>
            <person name="Young S."/>
            <person name="Neafsey D."/>
            <person name="Nusbaum C."/>
            <person name="Birren B."/>
        </authorList>
    </citation>
    <scope>NUCLEOTIDE SEQUENCE [LARGE SCALE GENOMIC DNA]</scope>
    <source>
        <strain evidence="6">9D6_DIV0238</strain>
    </source>
</reference>
<dbReference type="SUPFAM" id="SSF89082">
    <property type="entry name" value="Antibiotic binding domain of TipA-like multidrug resistance regulators"/>
    <property type="match status" value="1"/>
</dbReference>
<dbReference type="Proteomes" id="UP000196151">
    <property type="component" value="Chromosome"/>
</dbReference>
<name>A0A200JD20_9ENTE</name>
<evidence type="ECO:0000313" key="6">
    <source>
        <dbReference type="EMBL" id="OUZ35088.1"/>
    </source>
</evidence>
<dbReference type="Gene3D" id="1.10.1660.10">
    <property type="match status" value="1"/>
</dbReference>
<dbReference type="EMBL" id="CP147246">
    <property type="protein sequence ID" value="WYJ95605.1"/>
    <property type="molecule type" value="Genomic_DNA"/>
</dbReference>
<dbReference type="EMBL" id="NIBQ01000001">
    <property type="protein sequence ID" value="OUZ35088.1"/>
    <property type="molecule type" value="Genomic_DNA"/>
</dbReference>
<reference evidence="7" key="3">
    <citation type="submission" date="2024-03" db="EMBL/GenBank/DDBJ databases">
        <title>The Genome Sequence of Enterococcus sp. DIV0238c.</title>
        <authorList>
            <consortium name="The Broad Institute Genomics Platform"/>
            <consortium name="The Broad Institute Microbial Omics Core"/>
            <consortium name="The Broad Institute Genomic Center for Infectious Diseases"/>
            <person name="Earl A."/>
            <person name="Manson A."/>
            <person name="Gilmore M."/>
            <person name="Schwartman J."/>
            <person name="Shea T."/>
            <person name="Abouelleil A."/>
            <person name="Cao P."/>
            <person name="Chapman S."/>
            <person name="Cusick C."/>
            <person name="Young S."/>
            <person name="Neafsey D."/>
            <person name="Nusbaum C."/>
            <person name="Birren B."/>
        </authorList>
    </citation>
    <scope>NUCLEOTIDE SEQUENCE</scope>
    <source>
        <strain evidence="7">9D6_DIV0238</strain>
    </source>
</reference>
<proteinExistence type="predicted"/>
<evidence type="ECO:0000259" key="5">
    <source>
        <dbReference type="PROSITE" id="PS50937"/>
    </source>
</evidence>
<dbReference type="PANTHER" id="PTHR30204:SF90">
    <property type="entry name" value="HTH-TYPE TRANSCRIPTIONAL ACTIVATOR MTA"/>
    <property type="match status" value="1"/>
</dbReference>
<dbReference type="Pfam" id="PF13411">
    <property type="entry name" value="MerR_1"/>
    <property type="match status" value="1"/>
</dbReference>
<dbReference type="SUPFAM" id="SSF46955">
    <property type="entry name" value="Putative DNA-binding domain"/>
    <property type="match status" value="1"/>
</dbReference>
<dbReference type="InterPro" id="IPR000551">
    <property type="entry name" value="MerR-type_HTH_dom"/>
</dbReference>
<dbReference type="GO" id="GO:0003700">
    <property type="term" value="F:DNA-binding transcription factor activity"/>
    <property type="evidence" value="ECO:0007669"/>
    <property type="project" value="InterPro"/>
</dbReference>
<keyword evidence="4" id="KW-0804">Transcription</keyword>
<dbReference type="RefSeq" id="WP_087639731.1">
    <property type="nucleotide sequence ID" value="NZ_CP147246.1"/>
</dbReference>
<evidence type="ECO:0000313" key="8">
    <source>
        <dbReference type="Proteomes" id="UP000196151"/>
    </source>
</evidence>
<dbReference type="SMART" id="SM00422">
    <property type="entry name" value="HTH_MERR"/>
    <property type="match status" value="1"/>
</dbReference>